<proteinExistence type="predicted"/>
<gene>
    <name evidence="1" type="ORF">CHU92_12465</name>
</gene>
<dbReference type="Gene3D" id="1.20.120.450">
    <property type="entry name" value="dinb family like domain"/>
    <property type="match status" value="1"/>
</dbReference>
<dbReference type="Pfam" id="PF07606">
    <property type="entry name" value="DUF1569"/>
    <property type="match status" value="1"/>
</dbReference>
<dbReference type="OrthoDB" id="2599194at2"/>
<evidence type="ECO:0000313" key="2">
    <source>
        <dbReference type="Proteomes" id="UP000216605"/>
    </source>
</evidence>
<protein>
    <recommendedName>
        <fullName evidence="3">DUF1569 domain-containing protein</fullName>
    </recommendedName>
</protein>
<comment type="caution">
    <text evidence="1">The sequence shown here is derived from an EMBL/GenBank/DDBJ whole genome shotgun (WGS) entry which is preliminary data.</text>
</comment>
<accession>A0A255YXQ8</accession>
<name>A0A255YXQ8_9FLAO</name>
<keyword evidence="2" id="KW-1185">Reference proteome</keyword>
<dbReference type="InterPro" id="IPR034660">
    <property type="entry name" value="DinB/YfiT-like"/>
</dbReference>
<organism evidence="1 2">
    <name type="scientific">Flavobacterium cyanobacteriorum</name>
    <dbReference type="NCBI Taxonomy" id="2022802"/>
    <lineage>
        <taxon>Bacteria</taxon>
        <taxon>Pseudomonadati</taxon>
        <taxon>Bacteroidota</taxon>
        <taxon>Flavobacteriia</taxon>
        <taxon>Flavobacteriales</taxon>
        <taxon>Flavobacteriaceae</taxon>
        <taxon>Flavobacterium</taxon>
    </lineage>
</organism>
<dbReference type="Proteomes" id="UP000216605">
    <property type="component" value="Unassembled WGS sequence"/>
</dbReference>
<reference evidence="1 2" key="1">
    <citation type="submission" date="2017-07" db="EMBL/GenBank/DDBJ databases">
        <title>Flavobacterium cyanobacteriorum sp. nov., isolated from cyanobacterial aggregates in a eutrophic lake.</title>
        <authorList>
            <person name="Cai H."/>
        </authorList>
    </citation>
    <scope>NUCLEOTIDE SEQUENCE [LARGE SCALE GENOMIC DNA]</scope>
    <source>
        <strain evidence="1 2">TH021</strain>
    </source>
</reference>
<dbReference type="InterPro" id="IPR011463">
    <property type="entry name" value="DUF1569"/>
</dbReference>
<evidence type="ECO:0008006" key="3">
    <source>
        <dbReference type="Google" id="ProtNLM"/>
    </source>
</evidence>
<dbReference type="EMBL" id="NOXV01000297">
    <property type="protein sequence ID" value="OYQ33968.1"/>
    <property type="molecule type" value="Genomic_DNA"/>
</dbReference>
<sequence>MEYRVNYYQYTRVKHSEFLIKIFLFLLKIYFMESLFDQQGNKNIIERIEKLSPITLSEWGKMTVSQMLLHCQQPIKVTFGELHLKPNWMGLLFGKSAKRKMLQQASFRRSLPTVKEFRITHEPDFEDARRGLIQLVERFAVEGHSAIRNKKHPFFGEMTFEEWDILNWKHLNHHLKQFNV</sequence>
<dbReference type="AlphaFoldDB" id="A0A255YXQ8"/>
<evidence type="ECO:0000313" key="1">
    <source>
        <dbReference type="EMBL" id="OYQ33968.1"/>
    </source>
</evidence>